<organism evidence="1 2">
    <name type="scientific">Gymnopilus junonius</name>
    <name type="common">Spectacular rustgill mushroom</name>
    <name type="synonym">Gymnopilus spectabilis subsp. junonius</name>
    <dbReference type="NCBI Taxonomy" id="109634"/>
    <lineage>
        <taxon>Eukaryota</taxon>
        <taxon>Fungi</taxon>
        <taxon>Dikarya</taxon>
        <taxon>Basidiomycota</taxon>
        <taxon>Agaricomycotina</taxon>
        <taxon>Agaricomycetes</taxon>
        <taxon>Agaricomycetidae</taxon>
        <taxon>Agaricales</taxon>
        <taxon>Agaricineae</taxon>
        <taxon>Hymenogastraceae</taxon>
        <taxon>Gymnopilus</taxon>
    </lineage>
</organism>
<sequence length="233" mass="26637">MAETYLINCRTAILPKWYPCCALLQTLNVSHWKHLQSLVIKQCTTIEFLSRIRAPSLQRLSIIQGFPFSFEPLVSFIDRSNCKLKALGIATHTPFGVEGLQSLLSKSESITRLYIGNSKASDYQAMMRKIPRMLDPDLSVDDGKEGVLLPNLQVLYYTTIDPVRSEDMISMIKHRWGGNHQISEGDVQSRVAKLRIVRFKKSNLKLLFDPLKEEMKQGLEVTYDLPYKGEPFE</sequence>
<protein>
    <submittedName>
        <fullName evidence="1">Uncharacterized protein</fullName>
    </submittedName>
</protein>
<dbReference type="EMBL" id="JADNYJ010000060">
    <property type="protein sequence ID" value="KAF8895862.1"/>
    <property type="molecule type" value="Genomic_DNA"/>
</dbReference>
<comment type="caution">
    <text evidence="1">The sequence shown here is derived from an EMBL/GenBank/DDBJ whole genome shotgun (WGS) entry which is preliminary data.</text>
</comment>
<evidence type="ECO:0000313" key="2">
    <source>
        <dbReference type="Proteomes" id="UP000724874"/>
    </source>
</evidence>
<accession>A0A9P5NIN9</accession>
<gene>
    <name evidence="1" type="ORF">CPB84DRAFT_1748275</name>
</gene>
<proteinExistence type="predicted"/>
<evidence type="ECO:0000313" key="1">
    <source>
        <dbReference type="EMBL" id="KAF8895862.1"/>
    </source>
</evidence>
<dbReference type="AlphaFoldDB" id="A0A9P5NIN9"/>
<keyword evidence="2" id="KW-1185">Reference proteome</keyword>
<dbReference type="Gene3D" id="3.80.10.10">
    <property type="entry name" value="Ribonuclease Inhibitor"/>
    <property type="match status" value="1"/>
</dbReference>
<reference evidence="1" key="1">
    <citation type="submission" date="2020-11" db="EMBL/GenBank/DDBJ databases">
        <authorList>
            <consortium name="DOE Joint Genome Institute"/>
            <person name="Ahrendt S."/>
            <person name="Riley R."/>
            <person name="Andreopoulos W."/>
            <person name="LaButti K."/>
            <person name="Pangilinan J."/>
            <person name="Ruiz-duenas F.J."/>
            <person name="Barrasa J.M."/>
            <person name="Sanchez-Garcia M."/>
            <person name="Camarero S."/>
            <person name="Miyauchi S."/>
            <person name="Serrano A."/>
            <person name="Linde D."/>
            <person name="Babiker R."/>
            <person name="Drula E."/>
            <person name="Ayuso-Fernandez I."/>
            <person name="Pacheco R."/>
            <person name="Padilla G."/>
            <person name="Ferreira P."/>
            <person name="Barriuso J."/>
            <person name="Kellner H."/>
            <person name="Castanera R."/>
            <person name="Alfaro M."/>
            <person name="Ramirez L."/>
            <person name="Pisabarro A.G."/>
            <person name="Kuo A."/>
            <person name="Tritt A."/>
            <person name="Lipzen A."/>
            <person name="He G."/>
            <person name="Yan M."/>
            <person name="Ng V."/>
            <person name="Cullen D."/>
            <person name="Martin F."/>
            <person name="Rosso M.-N."/>
            <person name="Henrissat B."/>
            <person name="Hibbett D."/>
            <person name="Martinez A.T."/>
            <person name="Grigoriev I.V."/>
        </authorList>
    </citation>
    <scope>NUCLEOTIDE SEQUENCE</scope>
    <source>
        <strain evidence="1">AH 44721</strain>
    </source>
</reference>
<dbReference type="InterPro" id="IPR032675">
    <property type="entry name" value="LRR_dom_sf"/>
</dbReference>
<name>A0A9P5NIN9_GYMJU</name>
<dbReference type="Proteomes" id="UP000724874">
    <property type="component" value="Unassembled WGS sequence"/>
</dbReference>
<dbReference type="OrthoDB" id="3053749at2759"/>
<dbReference type="SUPFAM" id="SSF52047">
    <property type="entry name" value="RNI-like"/>
    <property type="match status" value="1"/>
</dbReference>